<dbReference type="GO" id="GO:0005634">
    <property type="term" value="C:nucleus"/>
    <property type="evidence" value="ECO:0007669"/>
    <property type="project" value="TreeGrafter"/>
</dbReference>
<name>A0A0M0KC69_9EUKA</name>
<dbReference type="Pfam" id="PF00644">
    <property type="entry name" value="PARP"/>
    <property type="match status" value="1"/>
</dbReference>
<sequence>MTMLQNDLGGERPTVQELFHGTGRTPPHMIYNGQEGFDMRFCDQGMWGIASYFAVEAAYSNTDRYCYKNERGERELLVADVITGRTIELPPDASLRMPPEMPSMTWARPTPGIESGAAASMPSGTRYDSVTGVGGGGGRSRVYMIYRHDRAYPKFHGRAF</sequence>
<dbReference type="InterPro" id="IPR051712">
    <property type="entry name" value="ARTD-AVP"/>
</dbReference>
<dbReference type="InterPro" id="IPR012317">
    <property type="entry name" value="Poly(ADP-ribose)pol_cat_dom"/>
</dbReference>
<protein>
    <submittedName>
        <fullName evidence="2">Poly ADP-ribose polymerase member 14-like protein</fullName>
    </submittedName>
</protein>
<dbReference type="Gene3D" id="3.90.228.10">
    <property type="match status" value="1"/>
</dbReference>
<keyword evidence="3" id="KW-1185">Reference proteome</keyword>
<dbReference type="AlphaFoldDB" id="A0A0M0KC69"/>
<evidence type="ECO:0000259" key="1">
    <source>
        <dbReference type="Pfam" id="PF00644"/>
    </source>
</evidence>
<comment type="caution">
    <text evidence="2">The sequence shown here is derived from an EMBL/GenBank/DDBJ whole genome shotgun (WGS) entry which is preliminary data.</text>
</comment>
<dbReference type="OrthoDB" id="6133115at2759"/>
<evidence type="ECO:0000313" key="3">
    <source>
        <dbReference type="Proteomes" id="UP000037460"/>
    </source>
</evidence>
<dbReference type="Proteomes" id="UP000037460">
    <property type="component" value="Unassembled WGS sequence"/>
</dbReference>
<accession>A0A0M0KC69</accession>
<gene>
    <name evidence="2" type="ORF">Ctob_015189</name>
</gene>
<dbReference type="GO" id="GO:1990404">
    <property type="term" value="F:NAD+-protein mono-ADP-ribosyltransferase activity"/>
    <property type="evidence" value="ECO:0007669"/>
    <property type="project" value="TreeGrafter"/>
</dbReference>
<dbReference type="EMBL" id="JWZX01000677">
    <property type="protein sequence ID" value="KOO35993.1"/>
    <property type="molecule type" value="Genomic_DNA"/>
</dbReference>
<organism evidence="2 3">
    <name type="scientific">Chrysochromulina tobinii</name>
    <dbReference type="NCBI Taxonomy" id="1460289"/>
    <lineage>
        <taxon>Eukaryota</taxon>
        <taxon>Haptista</taxon>
        <taxon>Haptophyta</taxon>
        <taxon>Prymnesiophyceae</taxon>
        <taxon>Prymnesiales</taxon>
        <taxon>Chrysochromulinaceae</taxon>
        <taxon>Chrysochromulina</taxon>
    </lineage>
</organism>
<dbReference type="PANTHER" id="PTHR45740:SF2">
    <property type="entry name" value="POLY [ADP-RIBOSE] POLYMERASE"/>
    <property type="match status" value="1"/>
</dbReference>
<proteinExistence type="predicted"/>
<dbReference type="GO" id="GO:0003950">
    <property type="term" value="F:NAD+ poly-ADP-ribosyltransferase activity"/>
    <property type="evidence" value="ECO:0007669"/>
    <property type="project" value="InterPro"/>
</dbReference>
<evidence type="ECO:0000313" key="2">
    <source>
        <dbReference type="EMBL" id="KOO35993.1"/>
    </source>
</evidence>
<reference evidence="3" key="1">
    <citation type="journal article" date="2015" name="PLoS Genet.">
        <title>Genome Sequence and Transcriptome Analyses of Chrysochromulina tobin: Metabolic Tools for Enhanced Algal Fitness in the Prominent Order Prymnesiales (Haptophyceae).</title>
        <authorList>
            <person name="Hovde B.T."/>
            <person name="Deodato C.R."/>
            <person name="Hunsperger H.M."/>
            <person name="Ryken S.A."/>
            <person name="Yost W."/>
            <person name="Jha R.K."/>
            <person name="Patterson J."/>
            <person name="Monnat R.J. Jr."/>
            <person name="Barlow S.B."/>
            <person name="Starkenburg S.R."/>
            <person name="Cattolico R.A."/>
        </authorList>
    </citation>
    <scope>NUCLEOTIDE SEQUENCE</scope>
    <source>
        <strain evidence="3">CCMP291</strain>
    </source>
</reference>
<dbReference type="SUPFAM" id="SSF56399">
    <property type="entry name" value="ADP-ribosylation"/>
    <property type="match status" value="1"/>
</dbReference>
<dbReference type="PANTHER" id="PTHR45740">
    <property type="entry name" value="POLY [ADP-RIBOSE] POLYMERASE"/>
    <property type="match status" value="1"/>
</dbReference>
<feature type="domain" description="PARP catalytic" evidence="1">
    <location>
        <begin position="15"/>
        <end position="110"/>
    </location>
</feature>